<sequence>MKKLLFAALSTVLLAGCAPTPKQINIPYQFDSNQAKKQLEPGSETLQGNAFLRQVGGGIVNCAGYNVDLYPSSPYTKARIEGMYPLNQWLGNRFISADTFNPDYPDFKNIKRSTTCDSEGNFIFDSLKTGEYIVVTEVRWSVPSQFGMQQQGGYILKPITVTKGQKNKLVISQ</sequence>
<protein>
    <recommendedName>
        <fullName evidence="1">Type IV secretion system putative lipoprotein virB7</fullName>
    </recommendedName>
</protein>
<feature type="chain" id="PRO_5021245315" description="Type IV secretion system putative lipoprotein virB7" evidence="3">
    <location>
        <begin position="18"/>
        <end position="173"/>
    </location>
</feature>
<dbReference type="SUPFAM" id="SSF117074">
    <property type="entry name" value="Hypothetical protein PA1324"/>
    <property type="match status" value="1"/>
</dbReference>
<feature type="signal peptide" evidence="3">
    <location>
        <begin position="1"/>
        <end position="17"/>
    </location>
</feature>
<evidence type="ECO:0000256" key="1">
    <source>
        <dbReference type="ARBA" id="ARBA00017922"/>
    </source>
</evidence>
<evidence type="ECO:0000256" key="3">
    <source>
        <dbReference type="SAM" id="SignalP"/>
    </source>
</evidence>
<name>A0A502JM70_HAEHA</name>
<dbReference type="PROSITE" id="PS51257">
    <property type="entry name" value="PROKAR_LIPOPROTEIN"/>
    <property type="match status" value="1"/>
</dbReference>
<dbReference type="AlphaFoldDB" id="A0A502JM70"/>
<dbReference type="RefSeq" id="WP_140578189.1">
    <property type="nucleotide sequence ID" value="NZ_SDPI01000013.1"/>
</dbReference>
<reference evidence="4 5" key="1">
    <citation type="submission" date="2019-01" db="EMBL/GenBank/DDBJ databases">
        <title>Comparative genomic analysis identifies haemin-independent Haemophilus haemolyticus: a formal re-classification of Haemophilus intermedius.</title>
        <authorList>
            <person name="Harris T.M."/>
            <person name="Price E.P."/>
            <person name="Sarovich D.S."/>
            <person name="Norskov-Lauritsen N."/>
            <person name="Beissbarth J."/>
            <person name="Chang A.B."/>
            <person name="Smith-Vaughan H.C."/>
        </authorList>
    </citation>
    <scope>NUCLEOTIDE SEQUENCE [LARGE SCALE GENOMIC DNA]</scope>
    <source>
        <strain evidence="4 5">CCUG 30218</strain>
    </source>
</reference>
<gene>
    <name evidence="4" type="ORF">EUX54_04115</name>
</gene>
<comment type="caution">
    <text evidence="4">The sequence shown here is derived from an EMBL/GenBank/DDBJ whole genome shotgun (WGS) entry which is preliminary data.</text>
</comment>
<proteinExistence type="predicted"/>
<dbReference type="Pfam" id="PF08139">
    <property type="entry name" value="LPAM_1"/>
    <property type="match status" value="1"/>
</dbReference>
<dbReference type="Proteomes" id="UP000318695">
    <property type="component" value="Unassembled WGS sequence"/>
</dbReference>
<accession>A0A502JM70</accession>
<evidence type="ECO:0000256" key="2">
    <source>
        <dbReference type="ARBA" id="ARBA00022729"/>
    </source>
</evidence>
<evidence type="ECO:0000313" key="5">
    <source>
        <dbReference type="Proteomes" id="UP000318695"/>
    </source>
</evidence>
<dbReference type="EMBL" id="SDPI01000013">
    <property type="protein sequence ID" value="TPH00718.1"/>
    <property type="molecule type" value="Genomic_DNA"/>
</dbReference>
<keyword evidence="2 3" id="KW-0732">Signal</keyword>
<evidence type="ECO:0000313" key="4">
    <source>
        <dbReference type="EMBL" id="TPH00718.1"/>
    </source>
</evidence>
<dbReference type="InterPro" id="IPR012640">
    <property type="entry name" value="Membr_lipoprot_lipid_attach_CS"/>
</dbReference>
<organism evidence="4 5">
    <name type="scientific">Haemophilus haemolyticus</name>
    <dbReference type="NCBI Taxonomy" id="726"/>
    <lineage>
        <taxon>Bacteria</taxon>
        <taxon>Pseudomonadati</taxon>
        <taxon>Pseudomonadota</taxon>
        <taxon>Gammaproteobacteria</taxon>
        <taxon>Pasteurellales</taxon>
        <taxon>Pasteurellaceae</taxon>
        <taxon>Haemophilus</taxon>
    </lineage>
</organism>